<keyword evidence="1" id="KW-0378">Hydrolase</keyword>
<reference evidence="5" key="1">
    <citation type="submission" date="2017-04" db="EMBL/GenBank/DDBJ databases">
        <authorList>
            <person name="Varghese N."/>
            <person name="Submissions S."/>
        </authorList>
    </citation>
    <scope>NUCLEOTIDE SEQUENCE [LARGE SCALE GENOMIC DNA]</scope>
    <source>
        <strain evidence="5">Dd16</strain>
    </source>
</reference>
<evidence type="ECO:0000259" key="3">
    <source>
        <dbReference type="Pfam" id="PF00144"/>
    </source>
</evidence>
<feature type="signal peptide" evidence="2">
    <location>
        <begin position="1"/>
        <end position="21"/>
    </location>
</feature>
<sequence length="390" mass="41548">MIRAFAALLLLGGCTTISRDAAPPAHQAAAWVQFDTTGITASGADGMAAPGRHLTIDDPVRIASISKLVVALGVMRLVEQGVLDLDADVSRHLGWELRNPAFPDAPVTLRYLLSHTSGLRDDVDYALPLDVTLRDAIADPKAFAPGHPPGAFFKYSNLGFPVIATVMERATGERFDRLMGRLVIRPLGLSACFNWPSCSDATLARAVVLTEPDGTPIRDDLGGRQPACPVVPARDGSCDWQAYRIGTNGALFSPQGGLRISARDLAAVGRLIINRGRHNGAAFLSPAGIAEMTGPQWTFDGSNGDSEAGFYCAYGLGVQILAYCPPRDDLFGDARPHLGHAGDAYGLKSGLWIDGNRGVAYFATGIADDAPRGRTAYRAIEEWLAVRANR</sequence>
<feature type="chain" id="PRO_5012191670" evidence="2">
    <location>
        <begin position="22"/>
        <end position="390"/>
    </location>
</feature>
<dbReference type="GO" id="GO:0016787">
    <property type="term" value="F:hydrolase activity"/>
    <property type="evidence" value="ECO:0007669"/>
    <property type="project" value="UniProtKB-KW"/>
</dbReference>
<protein>
    <submittedName>
        <fullName evidence="4">CubicO group peptidase, beta-lactamase class C family</fullName>
    </submittedName>
</protein>
<dbReference type="PANTHER" id="PTHR43283:SF11">
    <property type="entry name" value="BETA-LACTAMASE-RELATED DOMAIN-CONTAINING PROTEIN"/>
    <property type="match status" value="1"/>
</dbReference>
<dbReference type="Pfam" id="PF00144">
    <property type="entry name" value="Beta-lactamase"/>
    <property type="match status" value="1"/>
</dbReference>
<name>A0A1X7FZA1_9SPHN</name>
<accession>A0A1X7FZA1</accession>
<keyword evidence="2" id="KW-0732">Signal</keyword>
<dbReference type="STRING" id="941907.SAMN06295910_0423"/>
<proteinExistence type="predicted"/>
<dbReference type="Gene3D" id="3.40.710.10">
    <property type="entry name" value="DD-peptidase/beta-lactamase superfamily"/>
    <property type="match status" value="1"/>
</dbReference>
<feature type="domain" description="Beta-lactamase-related" evidence="3">
    <location>
        <begin position="47"/>
        <end position="361"/>
    </location>
</feature>
<dbReference type="SUPFAM" id="SSF56601">
    <property type="entry name" value="beta-lactamase/transpeptidase-like"/>
    <property type="match status" value="1"/>
</dbReference>
<dbReference type="InterPro" id="IPR050789">
    <property type="entry name" value="Diverse_Enzym_Activities"/>
</dbReference>
<dbReference type="EMBL" id="LT840185">
    <property type="protein sequence ID" value="SMF61435.1"/>
    <property type="molecule type" value="Genomic_DNA"/>
</dbReference>
<evidence type="ECO:0000256" key="1">
    <source>
        <dbReference type="ARBA" id="ARBA00022801"/>
    </source>
</evidence>
<organism evidence="4 5">
    <name type="scientific">Allosphingosinicella indica</name>
    <dbReference type="NCBI Taxonomy" id="941907"/>
    <lineage>
        <taxon>Bacteria</taxon>
        <taxon>Pseudomonadati</taxon>
        <taxon>Pseudomonadota</taxon>
        <taxon>Alphaproteobacteria</taxon>
        <taxon>Sphingomonadales</taxon>
        <taxon>Sphingomonadaceae</taxon>
        <taxon>Allosphingosinicella</taxon>
    </lineage>
</organism>
<dbReference type="InterPro" id="IPR001466">
    <property type="entry name" value="Beta-lactam-related"/>
</dbReference>
<keyword evidence="5" id="KW-1185">Reference proteome</keyword>
<evidence type="ECO:0000313" key="4">
    <source>
        <dbReference type="EMBL" id="SMF61435.1"/>
    </source>
</evidence>
<evidence type="ECO:0000256" key="2">
    <source>
        <dbReference type="SAM" id="SignalP"/>
    </source>
</evidence>
<dbReference type="PANTHER" id="PTHR43283">
    <property type="entry name" value="BETA-LACTAMASE-RELATED"/>
    <property type="match status" value="1"/>
</dbReference>
<dbReference type="Proteomes" id="UP000192934">
    <property type="component" value="Chromosome I"/>
</dbReference>
<dbReference type="RefSeq" id="WP_085217299.1">
    <property type="nucleotide sequence ID" value="NZ_LT840185.1"/>
</dbReference>
<dbReference type="AlphaFoldDB" id="A0A1X7FZA1"/>
<gene>
    <name evidence="4" type="ORF">SAMN06295910_0423</name>
</gene>
<dbReference type="InterPro" id="IPR012338">
    <property type="entry name" value="Beta-lactam/transpept-like"/>
</dbReference>
<evidence type="ECO:0000313" key="5">
    <source>
        <dbReference type="Proteomes" id="UP000192934"/>
    </source>
</evidence>